<dbReference type="OrthoDB" id="4225869at2759"/>
<reference evidence="2" key="1">
    <citation type="journal article" date="2017" name="Genome Biol.">
        <title>Comparative genomics reveals high biological diversity and specific adaptations in the industrially and medically important fungal genus Aspergillus.</title>
        <authorList>
            <person name="de Vries R.P."/>
            <person name="Riley R."/>
            <person name="Wiebenga A."/>
            <person name="Aguilar-Osorio G."/>
            <person name="Amillis S."/>
            <person name="Uchima C.A."/>
            <person name="Anderluh G."/>
            <person name="Asadollahi M."/>
            <person name="Askin M."/>
            <person name="Barry K."/>
            <person name="Battaglia E."/>
            <person name="Bayram O."/>
            <person name="Benocci T."/>
            <person name="Braus-Stromeyer S.A."/>
            <person name="Caldana C."/>
            <person name="Canovas D."/>
            <person name="Cerqueira G.C."/>
            <person name="Chen F."/>
            <person name="Chen W."/>
            <person name="Choi C."/>
            <person name="Clum A."/>
            <person name="Dos Santos R.A."/>
            <person name="Damasio A.R."/>
            <person name="Diallinas G."/>
            <person name="Emri T."/>
            <person name="Fekete E."/>
            <person name="Flipphi M."/>
            <person name="Freyberg S."/>
            <person name="Gallo A."/>
            <person name="Gournas C."/>
            <person name="Habgood R."/>
            <person name="Hainaut M."/>
            <person name="Harispe M.L."/>
            <person name="Henrissat B."/>
            <person name="Hilden K.S."/>
            <person name="Hope R."/>
            <person name="Hossain A."/>
            <person name="Karabika E."/>
            <person name="Karaffa L."/>
            <person name="Karanyi Z."/>
            <person name="Krasevec N."/>
            <person name="Kuo A."/>
            <person name="Kusch H."/>
            <person name="LaButti K."/>
            <person name="Lagendijk E.L."/>
            <person name="Lapidus A."/>
            <person name="Levasseur A."/>
            <person name="Lindquist E."/>
            <person name="Lipzen A."/>
            <person name="Logrieco A.F."/>
            <person name="MacCabe A."/>
            <person name="Maekelae M.R."/>
            <person name="Malavazi I."/>
            <person name="Melin P."/>
            <person name="Meyer V."/>
            <person name="Mielnichuk N."/>
            <person name="Miskei M."/>
            <person name="Molnar A.P."/>
            <person name="Mule G."/>
            <person name="Ngan C.Y."/>
            <person name="Orejas M."/>
            <person name="Orosz E."/>
            <person name="Ouedraogo J.P."/>
            <person name="Overkamp K.M."/>
            <person name="Park H.-S."/>
            <person name="Perrone G."/>
            <person name="Piumi F."/>
            <person name="Punt P.J."/>
            <person name="Ram A.F."/>
            <person name="Ramon A."/>
            <person name="Rauscher S."/>
            <person name="Record E."/>
            <person name="Riano-Pachon D.M."/>
            <person name="Robert V."/>
            <person name="Roehrig J."/>
            <person name="Ruller R."/>
            <person name="Salamov A."/>
            <person name="Salih N.S."/>
            <person name="Samson R.A."/>
            <person name="Sandor E."/>
            <person name="Sanguinetti M."/>
            <person name="Schuetze T."/>
            <person name="Sepcic K."/>
            <person name="Shelest E."/>
            <person name="Sherlock G."/>
            <person name="Sophianopoulou V."/>
            <person name="Squina F.M."/>
            <person name="Sun H."/>
            <person name="Susca A."/>
            <person name="Todd R.B."/>
            <person name="Tsang A."/>
            <person name="Unkles S.E."/>
            <person name="van de Wiele N."/>
            <person name="van Rossen-Uffink D."/>
            <person name="Oliveira J.V."/>
            <person name="Vesth T.C."/>
            <person name="Visser J."/>
            <person name="Yu J.-H."/>
            <person name="Zhou M."/>
            <person name="Andersen M.R."/>
            <person name="Archer D.B."/>
            <person name="Baker S.E."/>
            <person name="Benoit I."/>
            <person name="Brakhage A.A."/>
            <person name="Braus G.H."/>
            <person name="Fischer R."/>
            <person name="Frisvad J.C."/>
            <person name="Goldman G.H."/>
            <person name="Houbraken J."/>
            <person name="Oakley B."/>
            <person name="Pocsi I."/>
            <person name="Scazzocchio C."/>
            <person name="Seiboth B."/>
            <person name="vanKuyk P.A."/>
            <person name="Wortman J."/>
            <person name="Dyer P.S."/>
            <person name="Grigoriev I.V."/>
        </authorList>
    </citation>
    <scope>NUCLEOTIDE SEQUENCE [LARGE SCALE GENOMIC DNA]</scope>
    <source>
        <strain evidence="2">CBS 516.65</strain>
    </source>
</reference>
<dbReference type="EMBL" id="KV878919">
    <property type="protein sequence ID" value="OJJ79312.1"/>
    <property type="molecule type" value="Genomic_DNA"/>
</dbReference>
<accession>A0A1L9V635</accession>
<dbReference type="STRING" id="1160497.A0A1L9V635"/>
<proteinExistence type="predicted"/>
<dbReference type="PANTHER" id="PTHR33266:SF1">
    <property type="entry name" value="F-BOX DOMAIN-CONTAINING PROTEIN"/>
    <property type="match status" value="1"/>
</dbReference>
<gene>
    <name evidence="1" type="ORF">ASPGLDRAFT_61906</name>
</gene>
<sequence>MAQKTKTHPRERSDDHSTFDYQHYLERPLKVYRKYASKLFSQLARYIRTHQYNKLYMKLSSEAHLGQDPAKPSAILCLDEARGFFDPRFPKGTGYEDRFLGFRPALRYQSKVSDSENVKRFFAILLDTSAKVADFSPPHEQDPSLKWVDPETKKLFPPIFEIDSMDLFAGVEGGEWEELRRLILTNSGKLQYPYTLGRPLWGVILQGKGQPARGTTRQDIEDIARVKVLGTAQDRHFITEIQGLAMLSYRINFNIIPVYDLADQLTADYLRYILDVDPSRMFIQTFQLSEPVLAMTAQREMTRSSEIRAQAIMSLYRNITNGTVNVGDAGELTAALILLFAVDTVQPVGGPRPLRLSTFLSALFPVKLVEGIQLCLKDSDSLRPLWDNGTIYFNHFVRLVEDPNENTLQNAYKRGAAIFSPTCYIGCDLILPIYMAEEDEISYVMIQVKNRSRDKLTQGFRNESRACVADSARLLEQTSGCSRPRSHLGIMMSLRGQQEPDAQLIYSNKVSKDVPEENRYVYDNLEWLVIAAVGMNFAVYPGLLHPRDSVDHPGYSNQVLNILKKLLATEVEVHADGKSSYRRNLLPLH</sequence>
<dbReference type="Proteomes" id="UP000184300">
    <property type="component" value="Unassembled WGS sequence"/>
</dbReference>
<dbReference type="GeneID" id="34464751"/>
<dbReference type="VEuPathDB" id="FungiDB:ASPGLDRAFT_61906"/>
<name>A0A1L9V635_ASPGL</name>
<protein>
    <submittedName>
        <fullName evidence="1">Uncharacterized protein</fullName>
    </submittedName>
</protein>
<dbReference type="RefSeq" id="XP_022396010.1">
    <property type="nucleotide sequence ID" value="XM_022548491.1"/>
</dbReference>
<dbReference type="PANTHER" id="PTHR33266">
    <property type="entry name" value="CHROMOSOME 15, WHOLE GENOME SHOTGUN SEQUENCE"/>
    <property type="match status" value="1"/>
</dbReference>
<organism evidence="1 2">
    <name type="scientific">Aspergillus glaucus CBS 516.65</name>
    <dbReference type="NCBI Taxonomy" id="1160497"/>
    <lineage>
        <taxon>Eukaryota</taxon>
        <taxon>Fungi</taxon>
        <taxon>Dikarya</taxon>
        <taxon>Ascomycota</taxon>
        <taxon>Pezizomycotina</taxon>
        <taxon>Eurotiomycetes</taxon>
        <taxon>Eurotiomycetidae</taxon>
        <taxon>Eurotiales</taxon>
        <taxon>Aspergillaceae</taxon>
        <taxon>Aspergillus</taxon>
        <taxon>Aspergillus subgen. Aspergillus</taxon>
    </lineage>
</organism>
<evidence type="ECO:0000313" key="2">
    <source>
        <dbReference type="Proteomes" id="UP000184300"/>
    </source>
</evidence>
<evidence type="ECO:0000313" key="1">
    <source>
        <dbReference type="EMBL" id="OJJ79312.1"/>
    </source>
</evidence>
<keyword evidence="2" id="KW-1185">Reference proteome</keyword>
<dbReference type="AlphaFoldDB" id="A0A1L9V635"/>